<evidence type="ECO:0000313" key="3">
    <source>
        <dbReference type="Proteomes" id="UP000314294"/>
    </source>
</evidence>
<feature type="compositionally biased region" description="Low complexity" evidence="1">
    <location>
        <begin position="133"/>
        <end position="142"/>
    </location>
</feature>
<dbReference type="AlphaFoldDB" id="A0A4Z2IC51"/>
<dbReference type="EMBL" id="SRLO01000108">
    <property type="protein sequence ID" value="TNN75035.1"/>
    <property type="molecule type" value="Genomic_DNA"/>
</dbReference>
<sequence>MAVTAEGLIERYTDKPHVAVSSELTSPKKKDEERTMDLWYIQFSERSHLLVHRGHGAAGPRGDEAPGAAPLREGVRGAAKGRPPRQLGPQLHRLPGHAVDLHRDGLLTLCLSCTVRMTLRARAVTEGKQAVHVASSAASHTSGSMKALSDTPDEKHTHGNQSCSRGRRHIIGSTWGKIIKN</sequence>
<protein>
    <submittedName>
        <fullName evidence="2">Uncharacterized protein</fullName>
    </submittedName>
</protein>
<accession>A0A4Z2IC51</accession>
<proteinExistence type="predicted"/>
<organism evidence="2 3">
    <name type="scientific">Liparis tanakae</name>
    <name type="common">Tanaka's snailfish</name>
    <dbReference type="NCBI Taxonomy" id="230148"/>
    <lineage>
        <taxon>Eukaryota</taxon>
        <taxon>Metazoa</taxon>
        <taxon>Chordata</taxon>
        <taxon>Craniata</taxon>
        <taxon>Vertebrata</taxon>
        <taxon>Euteleostomi</taxon>
        <taxon>Actinopterygii</taxon>
        <taxon>Neopterygii</taxon>
        <taxon>Teleostei</taxon>
        <taxon>Neoteleostei</taxon>
        <taxon>Acanthomorphata</taxon>
        <taxon>Eupercaria</taxon>
        <taxon>Perciformes</taxon>
        <taxon>Cottioidei</taxon>
        <taxon>Cottales</taxon>
        <taxon>Liparidae</taxon>
        <taxon>Liparis</taxon>
    </lineage>
</organism>
<feature type="region of interest" description="Disordered" evidence="1">
    <location>
        <begin position="133"/>
        <end position="167"/>
    </location>
</feature>
<gene>
    <name evidence="2" type="ORF">EYF80_014781</name>
</gene>
<evidence type="ECO:0000256" key="1">
    <source>
        <dbReference type="SAM" id="MobiDB-lite"/>
    </source>
</evidence>
<comment type="caution">
    <text evidence="2">The sequence shown here is derived from an EMBL/GenBank/DDBJ whole genome shotgun (WGS) entry which is preliminary data.</text>
</comment>
<reference evidence="2 3" key="1">
    <citation type="submission" date="2019-03" db="EMBL/GenBank/DDBJ databases">
        <title>First draft genome of Liparis tanakae, snailfish: a comprehensive survey of snailfish specific genes.</title>
        <authorList>
            <person name="Kim W."/>
            <person name="Song I."/>
            <person name="Jeong J.-H."/>
            <person name="Kim D."/>
            <person name="Kim S."/>
            <person name="Ryu S."/>
            <person name="Song J.Y."/>
            <person name="Lee S.K."/>
        </authorList>
    </citation>
    <scope>NUCLEOTIDE SEQUENCE [LARGE SCALE GENOMIC DNA]</scope>
    <source>
        <tissue evidence="2">Muscle</tissue>
    </source>
</reference>
<name>A0A4Z2IC51_9TELE</name>
<dbReference type="Proteomes" id="UP000314294">
    <property type="component" value="Unassembled WGS sequence"/>
</dbReference>
<keyword evidence="3" id="KW-1185">Reference proteome</keyword>
<evidence type="ECO:0000313" key="2">
    <source>
        <dbReference type="EMBL" id="TNN75035.1"/>
    </source>
</evidence>